<feature type="transmembrane region" description="Helical" evidence="2">
    <location>
        <begin position="59"/>
        <end position="82"/>
    </location>
</feature>
<evidence type="ECO:0000256" key="1">
    <source>
        <dbReference type="SAM" id="Coils"/>
    </source>
</evidence>
<sequence>MSGTRIDGGVADAQRARAELYDTLSQLRGRLDYAQRIDDTVERTKHRIAAEREENPVGFAVGVVAAAAVVGVVAWGAARLIARAFR</sequence>
<dbReference type="Proteomes" id="UP000693892">
    <property type="component" value="Unassembled WGS sequence"/>
</dbReference>
<dbReference type="EMBL" id="CAJVAP010000008">
    <property type="protein sequence ID" value="CAG7606450.1"/>
    <property type="molecule type" value="Genomic_DNA"/>
</dbReference>
<keyword evidence="2" id="KW-0472">Membrane</keyword>
<feature type="coiled-coil region" evidence="1">
    <location>
        <begin position="10"/>
        <end position="54"/>
    </location>
</feature>
<reference evidence="3" key="1">
    <citation type="submission" date="2021-06" db="EMBL/GenBank/DDBJ databases">
        <authorList>
            <person name="Criscuolo A."/>
        </authorList>
    </citation>
    <scope>NUCLEOTIDE SEQUENCE</scope>
    <source>
        <strain evidence="3">CIP111803</strain>
    </source>
</reference>
<protein>
    <recommendedName>
        <fullName evidence="5">DUF3618 domain-containing protein</fullName>
    </recommendedName>
</protein>
<comment type="caution">
    <text evidence="3">The sequence shown here is derived from an EMBL/GenBank/DDBJ whole genome shotgun (WGS) entry which is preliminary data.</text>
</comment>
<organism evidence="3 4">
    <name type="scientific">Leucobacter soli</name>
    <dbReference type="NCBI Taxonomy" id="2812850"/>
    <lineage>
        <taxon>Bacteria</taxon>
        <taxon>Bacillati</taxon>
        <taxon>Actinomycetota</taxon>
        <taxon>Actinomycetes</taxon>
        <taxon>Micrococcales</taxon>
        <taxon>Microbacteriaceae</taxon>
        <taxon>Leucobacter</taxon>
    </lineage>
</organism>
<proteinExistence type="predicted"/>
<keyword evidence="1" id="KW-0175">Coiled coil</keyword>
<keyword evidence="4" id="KW-1185">Reference proteome</keyword>
<name>A0A916JVJ5_9MICO</name>
<keyword evidence="2" id="KW-0812">Transmembrane</keyword>
<evidence type="ECO:0000256" key="2">
    <source>
        <dbReference type="SAM" id="Phobius"/>
    </source>
</evidence>
<evidence type="ECO:0000313" key="3">
    <source>
        <dbReference type="EMBL" id="CAG7606450.1"/>
    </source>
</evidence>
<gene>
    <name evidence="3" type="ORF">LEUCIP111803_00931</name>
</gene>
<keyword evidence="2" id="KW-1133">Transmembrane helix</keyword>
<evidence type="ECO:0000313" key="4">
    <source>
        <dbReference type="Proteomes" id="UP000693892"/>
    </source>
</evidence>
<evidence type="ECO:0008006" key="5">
    <source>
        <dbReference type="Google" id="ProtNLM"/>
    </source>
</evidence>
<dbReference type="AlphaFoldDB" id="A0A916JVJ5"/>
<dbReference type="RefSeq" id="WP_218114553.1">
    <property type="nucleotide sequence ID" value="NZ_CAJVAP010000008.1"/>
</dbReference>
<accession>A0A916JVJ5</accession>